<evidence type="ECO:0000256" key="9">
    <source>
        <dbReference type="ARBA" id="ARBA00031981"/>
    </source>
</evidence>
<proteinExistence type="inferred from homology"/>
<evidence type="ECO:0000313" key="10">
    <source>
        <dbReference type="EMBL" id="RMX45205.1"/>
    </source>
</evidence>
<dbReference type="PANTHER" id="PTHR31705">
    <property type="entry name" value="MEDIATOR OF RNA POLYMERASE II TRANSCRIPTION SUBUNIT 30"/>
    <property type="match status" value="1"/>
</dbReference>
<protein>
    <recommendedName>
        <fullName evidence="3">Mediator of RNA polymerase II transcription subunit 30</fullName>
    </recommendedName>
    <alternativeName>
        <fullName evidence="9">Mediator complex subunit 30</fullName>
    </alternativeName>
</protein>
<dbReference type="STRING" id="46731.A0A3M6TUV7"/>
<dbReference type="AlphaFoldDB" id="A0A3M6TUV7"/>
<evidence type="ECO:0000256" key="6">
    <source>
        <dbReference type="ARBA" id="ARBA00023163"/>
    </source>
</evidence>
<sequence>MASKRVLPVGLQSALPVGLSAAMREDKKNVRPTNVQQLNEISITAQGLQTVEEIVSKATYLFRCLQEKNMVVDDKSKQEARNNNKKVQDTLNSLKELFSRLRVFYDESNRRIEIPNGEDLEASCFCVVDALIPLRTSEEDSDMETSNDSTALGIEHDTLQEKLRSKNQEIKELIDKLRTLIWDINTMMALKPS</sequence>
<reference evidence="10 11" key="1">
    <citation type="journal article" date="2018" name="Sci. Rep.">
        <title>Comparative analysis of the Pocillopora damicornis genome highlights role of immune system in coral evolution.</title>
        <authorList>
            <person name="Cunning R."/>
            <person name="Bay R.A."/>
            <person name="Gillette P."/>
            <person name="Baker A.C."/>
            <person name="Traylor-Knowles N."/>
        </authorList>
    </citation>
    <scope>NUCLEOTIDE SEQUENCE [LARGE SCALE GENOMIC DNA]</scope>
    <source>
        <strain evidence="10">RSMAS</strain>
        <tissue evidence="10">Whole animal</tissue>
    </source>
</reference>
<evidence type="ECO:0000256" key="8">
    <source>
        <dbReference type="ARBA" id="ARBA00025687"/>
    </source>
</evidence>
<comment type="caution">
    <text evidence="10">The sequence shown here is derived from an EMBL/GenBank/DDBJ whole genome shotgun (WGS) entry which is preliminary data.</text>
</comment>
<evidence type="ECO:0000256" key="7">
    <source>
        <dbReference type="ARBA" id="ARBA00023242"/>
    </source>
</evidence>
<dbReference type="Proteomes" id="UP000275408">
    <property type="component" value="Unassembled WGS sequence"/>
</dbReference>
<dbReference type="OrthoDB" id="10067025at2759"/>
<gene>
    <name evidence="10" type="ORF">pdam_00021084</name>
</gene>
<comment type="subcellular location">
    <subcellularLocation>
        <location evidence="1">Nucleus</location>
    </subcellularLocation>
</comment>
<evidence type="ECO:0000256" key="2">
    <source>
        <dbReference type="ARBA" id="ARBA00010606"/>
    </source>
</evidence>
<organism evidence="10 11">
    <name type="scientific">Pocillopora damicornis</name>
    <name type="common">Cauliflower coral</name>
    <name type="synonym">Millepora damicornis</name>
    <dbReference type="NCBI Taxonomy" id="46731"/>
    <lineage>
        <taxon>Eukaryota</taxon>
        <taxon>Metazoa</taxon>
        <taxon>Cnidaria</taxon>
        <taxon>Anthozoa</taxon>
        <taxon>Hexacorallia</taxon>
        <taxon>Scleractinia</taxon>
        <taxon>Astrocoeniina</taxon>
        <taxon>Pocilloporidae</taxon>
        <taxon>Pocillopora</taxon>
    </lineage>
</organism>
<dbReference type="GO" id="GO:0045893">
    <property type="term" value="P:positive regulation of DNA-templated transcription"/>
    <property type="evidence" value="ECO:0007669"/>
    <property type="project" value="TreeGrafter"/>
</dbReference>
<keyword evidence="4" id="KW-0805">Transcription regulation</keyword>
<dbReference type="InterPro" id="IPR021019">
    <property type="entry name" value="Mediator_Med30_met"/>
</dbReference>
<evidence type="ECO:0000313" key="11">
    <source>
        <dbReference type="Proteomes" id="UP000275408"/>
    </source>
</evidence>
<evidence type="ECO:0000256" key="1">
    <source>
        <dbReference type="ARBA" id="ARBA00004123"/>
    </source>
</evidence>
<dbReference type="PANTHER" id="PTHR31705:SF4">
    <property type="entry name" value="MEDIATOR OF RNA POLYMERASE II TRANSCRIPTION SUBUNIT 30"/>
    <property type="match status" value="1"/>
</dbReference>
<evidence type="ECO:0000256" key="5">
    <source>
        <dbReference type="ARBA" id="ARBA00023159"/>
    </source>
</evidence>
<keyword evidence="11" id="KW-1185">Reference proteome</keyword>
<dbReference type="Pfam" id="PF11315">
    <property type="entry name" value="Med30"/>
    <property type="match status" value="1"/>
</dbReference>
<keyword evidence="5" id="KW-0010">Activator</keyword>
<evidence type="ECO:0000256" key="3">
    <source>
        <dbReference type="ARBA" id="ARBA00019664"/>
    </source>
</evidence>
<evidence type="ECO:0000256" key="4">
    <source>
        <dbReference type="ARBA" id="ARBA00023015"/>
    </source>
</evidence>
<comment type="function">
    <text evidence="8">Component of the Mediator complex, a coactivator involved in the regulated transcription of nearly all RNA polymerase II-dependent genes. Mediator functions as a bridge to convey information from gene-specific regulatory proteins to the basal RNA polymerase II transcription machinery. Mediator is recruited to promoters by direct interactions with regulatory proteins and serves as a scaffold for the assembly of a functional preinitiation complex with RNA polymerase II and the general transcription factors.</text>
</comment>
<dbReference type="EMBL" id="RCHS01002850">
    <property type="protein sequence ID" value="RMX45205.1"/>
    <property type="molecule type" value="Genomic_DNA"/>
</dbReference>
<accession>A0A3M6TUV7</accession>
<keyword evidence="7" id="KW-0539">Nucleus</keyword>
<name>A0A3M6TUV7_POCDA</name>
<dbReference type="GO" id="GO:0016592">
    <property type="term" value="C:mediator complex"/>
    <property type="evidence" value="ECO:0007669"/>
    <property type="project" value="TreeGrafter"/>
</dbReference>
<keyword evidence="6" id="KW-0804">Transcription</keyword>
<comment type="similarity">
    <text evidence="2">Belongs to the Mediator complex subunit 30 family.</text>
</comment>
<dbReference type="GO" id="GO:0003712">
    <property type="term" value="F:transcription coregulator activity"/>
    <property type="evidence" value="ECO:0007669"/>
    <property type="project" value="TreeGrafter"/>
</dbReference>